<keyword evidence="1" id="KW-0812">Transmembrane</keyword>
<evidence type="ECO:0000313" key="3">
    <source>
        <dbReference type="Proteomes" id="UP000252519"/>
    </source>
</evidence>
<dbReference type="EMBL" id="JOJR01000057">
    <property type="protein sequence ID" value="RCN47761.1"/>
    <property type="molecule type" value="Genomic_DNA"/>
</dbReference>
<keyword evidence="3" id="KW-1185">Reference proteome</keyword>
<name>A0A368GTQ7_ANCCA</name>
<reference evidence="2 3" key="1">
    <citation type="submission" date="2014-10" db="EMBL/GenBank/DDBJ databases">
        <title>Draft genome of the hookworm Ancylostoma caninum.</title>
        <authorList>
            <person name="Mitreva M."/>
        </authorList>
    </citation>
    <scope>NUCLEOTIDE SEQUENCE [LARGE SCALE GENOMIC DNA]</scope>
    <source>
        <strain evidence="2 3">Baltimore</strain>
    </source>
</reference>
<dbReference type="AlphaFoldDB" id="A0A368GTQ7"/>
<comment type="caution">
    <text evidence="2">The sequence shown here is derived from an EMBL/GenBank/DDBJ whole genome shotgun (WGS) entry which is preliminary data.</text>
</comment>
<organism evidence="2 3">
    <name type="scientific">Ancylostoma caninum</name>
    <name type="common">Dog hookworm</name>
    <dbReference type="NCBI Taxonomy" id="29170"/>
    <lineage>
        <taxon>Eukaryota</taxon>
        <taxon>Metazoa</taxon>
        <taxon>Ecdysozoa</taxon>
        <taxon>Nematoda</taxon>
        <taxon>Chromadorea</taxon>
        <taxon>Rhabditida</taxon>
        <taxon>Rhabditina</taxon>
        <taxon>Rhabditomorpha</taxon>
        <taxon>Strongyloidea</taxon>
        <taxon>Ancylostomatidae</taxon>
        <taxon>Ancylostomatinae</taxon>
        <taxon>Ancylostoma</taxon>
    </lineage>
</organism>
<feature type="transmembrane region" description="Helical" evidence="1">
    <location>
        <begin position="20"/>
        <end position="44"/>
    </location>
</feature>
<gene>
    <name evidence="2" type="ORF">ANCCAN_06225</name>
</gene>
<dbReference type="Proteomes" id="UP000252519">
    <property type="component" value="Unassembled WGS sequence"/>
</dbReference>
<keyword evidence="1" id="KW-1133">Transmembrane helix</keyword>
<protein>
    <submittedName>
        <fullName evidence="2">Uncharacterized protein</fullName>
    </submittedName>
</protein>
<evidence type="ECO:0000313" key="2">
    <source>
        <dbReference type="EMBL" id="RCN47761.1"/>
    </source>
</evidence>
<proteinExistence type="predicted"/>
<keyword evidence="1" id="KW-0472">Membrane</keyword>
<evidence type="ECO:0000256" key="1">
    <source>
        <dbReference type="SAM" id="Phobius"/>
    </source>
</evidence>
<sequence>MFDVRQPGFVEPRRGVSALTWFFIIYAAVSVFIYGTLVVLHVLLQPHLPKTMRTRKFSEML</sequence>
<accession>A0A368GTQ7</accession>